<protein>
    <submittedName>
        <fullName evidence="1">Uncharacterized protein</fullName>
    </submittedName>
</protein>
<dbReference type="HOGENOM" id="CLU_2160740_0_0_1"/>
<keyword evidence="2" id="KW-1185">Reference proteome</keyword>
<dbReference type="EMBL" id="DS268463">
    <property type="protein sequence ID" value="EFP06501.1"/>
    <property type="molecule type" value="Genomic_DNA"/>
</dbReference>
<sequence length="111" mass="12459">MYRSDYFEILNILLFVLAVTTGPDVCPSIRYESSLLNMLQGNCVNQSSTSFYSAGSLLTNSASTTWQNNFFASRTRMNRNLQSTSTASHLPTNSVSGLLCYEKHIILEIKY</sequence>
<proteinExistence type="predicted"/>
<evidence type="ECO:0000313" key="1">
    <source>
        <dbReference type="EMBL" id="EFP06501.1"/>
    </source>
</evidence>
<organism evidence="2">
    <name type="scientific">Caenorhabditis remanei</name>
    <name type="common">Caenorhabditis vulgaris</name>
    <dbReference type="NCBI Taxonomy" id="31234"/>
    <lineage>
        <taxon>Eukaryota</taxon>
        <taxon>Metazoa</taxon>
        <taxon>Ecdysozoa</taxon>
        <taxon>Nematoda</taxon>
        <taxon>Chromadorea</taxon>
        <taxon>Rhabditida</taxon>
        <taxon>Rhabditina</taxon>
        <taxon>Rhabditomorpha</taxon>
        <taxon>Rhabditoidea</taxon>
        <taxon>Rhabditidae</taxon>
        <taxon>Peloderinae</taxon>
        <taxon>Caenorhabditis</taxon>
    </lineage>
</organism>
<dbReference type="AlphaFoldDB" id="E3MPD4"/>
<accession>E3MPD4</accession>
<dbReference type="Proteomes" id="UP000008281">
    <property type="component" value="Unassembled WGS sequence"/>
</dbReference>
<reference evidence="1" key="1">
    <citation type="submission" date="2007-07" db="EMBL/GenBank/DDBJ databases">
        <title>PCAP assembly of the Caenorhabditis remanei genome.</title>
        <authorList>
            <consortium name="The Caenorhabditis remanei Sequencing Consortium"/>
            <person name="Wilson R.K."/>
        </authorList>
    </citation>
    <scope>NUCLEOTIDE SEQUENCE [LARGE SCALE GENOMIC DNA]</scope>
    <source>
        <strain evidence="1">PB4641</strain>
    </source>
</reference>
<evidence type="ECO:0000313" key="2">
    <source>
        <dbReference type="Proteomes" id="UP000008281"/>
    </source>
</evidence>
<name>E3MPD4_CAERE</name>
<gene>
    <name evidence="1" type="ORF">CRE_08367</name>
</gene>